<organism evidence="3 4">
    <name type="scientific">Effrenium voratum</name>
    <dbReference type="NCBI Taxonomy" id="2562239"/>
    <lineage>
        <taxon>Eukaryota</taxon>
        <taxon>Sar</taxon>
        <taxon>Alveolata</taxon>
        <taxon>Dinophyceae</taxon>
        <taxon>Suessiales</taxon>
        <taxon>Symbiodiniaceae</taxon>
        <taxon>Effrenium</taxon>
    </lineage>
</organism>
<comment type="caution">
    <text evidence="3">The sequence shown here is derived from an EMBL/GenBank/DDBJ whole genome shotgun (WGS) entry which is preliminary data.</text>
</comment>
<name>A0AA36IIB3_9DINO</name>
<accession>A0AA36IIB3</accession>
<protein>
    <submittedName>
        <fullName evidence="3">Uncharacterized protein</fullName>
    </submittedName>
</protein>
<keyword evidence="4" id="KW-1185">Reference proteome</keyword>
<reference evidence="3" key="1">
    <citation type="submission" date="2023-08" db="EMBL/GenBank/DDBJ databases">
        <authorList>
            <person name="Chen Y."/>
            <person name="Shah S."/>
            <person name="Dougan E. K."/>
            <person name="Thang M."/>
            <person name="Chan C."/>
        </authorList>
    </citation>
    <scope>NUCLEOTIDE SEQUENCE</scope>
</reference>
<dbReference type="AlphaFoldDB" id="A0AA36IIB3"/>
<evidence type="ECO:0000256" key="1">
    <source>
        <dbReference type="SAM" id="MobiDB-lite"/>
    </source>
</evidence>
<sequence>MKWLALLALSQVLAHSSALPAELEDGGDQEEDADNEEDLDVEEAPVPAASLAQVSASKVSAGLAKQSAAVANSAQAAPPKIPDVLPSGFDAISFLAESENAEEAALTAEADAVQAQAQEARSGAWLRRNLARLRNHSAEDADLALAVKAARQSLAQKAPFAAKTWAKARRARQAALQATKAVPFLGQSGSLRSFGPERCVTTWRGSSGSCFLRSDCDGVPDFDFFDIGFLCEGSDKVEEHRFGAGVWGRREVQDTAVQCGRCLPLEKATAAALSKEVRSLKSSLSTVTERFSALQAEANRLRR</sequence>
<evidence type="ECO:0000313" key="4">
    <source>
        <dbReference type="Proteomes" id="UP001178507"/>
    </source>
</evidence>
<keyword evidence="2" id="KW-0732">Signal</keyword>
<feature type="signal peptide" evidence="2">
    <location>
        <begin position="1"/>
        <end position="18"/>
    </location>
</feature>
<feature type="compositionally biased region" description="Acidic residues" evidence="1">
    <location>
        <begin position="22"/>
        <end position="43"/>
    </location>
</feature>
<evidence type="ECO:0000256" key="2">
    <source>
        <dbReference type="SAM" id="SignalP"/>
    </source>
</evidence>
<proteinExistence type="predicted"/>
<feature type="region of interest" description="Disordered" evidence="1">
    <location>
        <begin position="21"/>
        <end position="43"/>
    </location>
</feature>
<feature type="chain" id="PRO_5041369747" evidence="2">
    <location>
        <begin position="19"/>
        <end position="303"/>
    </location>
</feature>
<gene>
    <name evidence="3" type="ORF">EVOR1521_LOCUS13380</name>
</gene>
<dbReference type="EMBL" id="CAUJNA010001491">
    <property type="protein sequence ID" value="CAJ1387264.1"/>
    <property type="molecule type" value="Genomic_DNA"/>
</dbReference>
<evidence type="ECO:0000313" key="3">
    <source>
        <dbReference type="EMBL" id="CAJ1387264.1"/>
    </source>
</evidence>
<dbReference type="Proteomes" id="UP001178507">
    <property type="component" value="Unassembled WGS sequence"/>
</dbReference>